<dbReference type="InterPro" id="IPR013604">
    <property type="entry name" value="7TM_chemorcpt"/>
</dbReference>
<dbReference type="PANTHER" id="PTHR21143">
    <property type="entry name" value="INVERTEBRATE GUSTATORY RECEPTOR"/>
    <property type="match status" value="1"/>
</dbReference>
<comment type="similarity">
    <text evidence="8">Belongs to the insect chemoreceptor superfamily. Gustatory receptor (GR) family.</text>
</comment>
<name>A0ABD0SXE8_LOXSC</name>
<accession>A0ABD0SXE8</accession>
<reference evidence="9 10" key="1">
    <citation type="submission" date="2024-06" db="EMBL/GenBank/DDBJ databases">
        <title>A chromosome-level genome assembly of beet webworm, Loxostege sticticalis.</title>
        <authorList>
            <person name="Zhang Y."/>
        </authorList>
    </citation>
    <scope>NUCLEOTIDE SEQUENCE [LARGE SCALE GENOMIC DNA]</scope>
    <source>
        <strain evidence="9">AQ028</strain>
        <tissue evidence="9">Male pupae</tissue>
    </source>
</reference>
<protein>
    <recommendedName>
        <fullName evidence="8">Gustatory receptor</fullName>
    </recommendedName>
</protein>
<keyword evidence="4 8" id="KW-1133">Transmembrane helix</keyword>
<evidence type="ECO:0000256" key="3">
    <source>
        <dbReference type="ARBA" id="ARBA00022692"/>
    </source>
</evidence>
<comment type="subcellular location">
    <subcellularLocation>
        <location evidence="1 8">Cell membrane</location>
        <topology evidence="1 8">Multi-pass membrane protein</topology>
    </subcellularLocation>
</comment>
<feature type="transmembrane region" description="Helical" evidence="8">
    <location>
        <begin position="396"/>
        <end position="416"/>
    </location>
</feature>
<dbReference type="GO" id="GO:0007165">
    <property type="term" value="P:signal transduction"/>
    <property type="evidence" value="ECO:0007669"/>
    <property type="project" value="UniProtKB-KW"/>
</dbReference>
<evidence type="ECO:0000256" key="2">
    <source>
        <dbReference type="ARBA" id="ARBA00022475"/>
    </source>
</evidence>
<feature type="transmembrane region" description="Helical" evidence="8">
    <location>
        <begin position="190"/>
        <end position="208"/>
    </location>
</feature>
<dbReference type="Proteomes" id="UP001549921">
    <property type="component" value="Unassembled WGS sequence"/>
</dbReference>
<keyword evidence="7 8" id="KW-0807">Transducer</keyword>
<evidence type="ECO:0000256" key="8">
    <source>
        <dbReference type="RuleBase" id="RU363108"/>
    </source>
</evidence>
<organism evidence="9 10">
    <name type="scientific">Loxostege sticticalis</name>
    <name type="common">Beet webworm moth</name>
    <dbReference type="NCBI Taxonomy" id="481309"/>
    <lineage>
        <taxon>Eukaryota</taxon>
        <taxon>Metazoa</taxon>
        <taxon>Ecdysozoa</taxon>
        <taxon>Arthropoda</taxon>
        <taxon>Hexapoda</taxon>
        <taxon>Insecta</taxon>
        <taxon>Pterygota</taxon>
        <taxon>Neoptera</taxon>
        <taxon>Endopterygota</taxon>
        <taxon>Lepidoptera</taxon>
        <taxon>Glossata</taxon>
        <taxon>Ditrysia</taxon>
        <taxon>Pyraloidea</taxon>
        <taxon>Crambidae</taxon>
        <taxon>Pyraustinae</taxon>
        <taxon>Loxostege</taxon>
    </lineage>
</organism>
<feature type="transmembrane region" description="Helical" evidence="8">
    <location>
        <begin position="152"/>
        <end position="170"/>
    </location>
</feature>
<evidence type="ECO:0000256" key="6">
    <source>
        <dbReference type="ARBA" id="ARBA00023170"/>
    </source>
</evidence>
<keyword evidence="5 8" id="KW-0472">Membrane</keyword>
<feature type="transmembrane region" description="Helical" evidence="8">
    <location>
        <begin position="317"/>
        <end position="336"/>
    </location>
</feature>
<proteinExistence type="inferred from homology"/>
<evidence type="ECO:0000256" key="7">
    <source>
        <dbReference type="ARBA" id="ARBA00023224"/>
    </source>
</evidence>
<comment type="function">
    <text evidence="8">Gustatory receptor which mediates acceptance or avoidance behavior, depending on its substrates.</text>
</comment>
<feature type="transmembrane region" description="Helical" evidence="8">
    <location>
        <begin position="64"/>
        <end position="87"/>
    </location>
</feature>
<feature type="transmembrane region" description="Helical" evidence="8">
    <location>
        <begin position="99"/>
        <end position="119"/>
    </location>
</feature>
<keyword evidence="2 8" id="KW-1003">Cell membrane</keyword>
<dbReference type="GO" id="GO:0005886">
    <property type="term" value="C:plasma membrane"/>
    <property type="evidence" value="ECO:0007669"/>
    <property type="project" value="UniProtKB-SubCell"/>
</dbReference>
<dbReference type="PANTHER" id="PTHR21143:SF104">
    <property type="entry name" value="GUSTATORY RECEPTOR 8A-RELATED"/>
    <property type="match status" value="1"/>
</dbReference>
<dbReference type="EMBL" id="JBEDNZ010000013">
    <property type="protein sequence ID" value="KAL0830439.1"/>
    <property type="molecule type" value="Genomic_DNA"/>
</dbReference>
<evidence type="ECO:0000256" key="4">
    <source>
        <dbReference type="ARBA" id="ARBA00022989"/>
    </source>
</evidence>
<feature type="transmembrane region" description="Helical" evidence="8">
    <location>
        <begin position="283"/>
        <end position="305"/>
    </location>
</feature>
<gene>
    <name evidence="9" type="ORF">ABMA28_002608</name>
</gene>
<comment type="caution">
    <text evidence="9">The sequence shown here is derived from an EMBL/GenBank/DDBJ whole genome shotgun (WGS) entry which is preliminary data.</text>
</comment>
<evidence type="ECO:0000313" key="10">
    <source>
        <dbReference type="Proteomes" id="UP001549921"/>
    </source>
</evidence>
<evidence type="ECO:0000256" key="1">
    <source>
        <dbReference type="ARBA" id="ARBA00004651"/>
    </source>
</evidence>
<dbReference type="Pfam" id="PF08395">
    <property type="entry name" value="7tm_7"/>
    <property type="match status" value="1"/>
</dbReference>
<dbReference type="AlphaFoldDB" id="A0ABD0SXE8"/>
<keyword evidence="6 8" id="KW-0675">Receptor</keyword>
<sequence>MEVLETQRQPSIEDSEENDSMRTNKVIELLNTNRPALILEYLFGIFRFRVQNNEVVPINKTMKILCIVQLSIYIAFFSVFIRISSVISGTAKFEDMDEVPSIVIVTQYIFSSIRTSLFFNEENIKILTTLVDLDDKLYLNTNQNFYKKSRRVTIKVVVILLLVHTVVSIIDMLTDGNNIDMSKIVVLPVYMEQSLEISVFCLMVMMLTRRLKVINNYLVKFIDEKDSNKASVFIVREKKDGPEEFNLIGRASSDNMKIRDLAVTYDIIGETCALINEVFNFQIFMTLIATFTYVVITIWTGLGFYRNSASGSNTASLATIILWCITAICLIVFMSMTCEKLLLARTETKVLVNKIIMDYNLPKTMRVQAKAFMELIEAWPLRIYIYDMFSVDITLMLKYISVATTYLIVIIQISHFI</sequence>
<evidence type="ECO:0000313" key="9">
    <source>
        <dbReference type="EMBL" id="KAL0830439.1"/>
    </source>
</evidence>
<evidence type="ECO:0000256" key="5">
    <source>
        <dbReference type="ARBA" id="ARBA00023136"/>
    </source>
</evidence>
<keyword evidence="3 8" id="KW-0812">Transmembrane</keyword>